<proteinExistence type="inferred from homology"/>
<dbReference type="PANTHER" id="PTHR42760">
    <property type="entry name" value="SHORT-CHAIN DEHYDROGENASES/REDUCTASES FAMILY MEMBER"/>
    <property type="match status" value="1"/>
</dbReference>
<comment type="similarity">
    <text evidence="1">Belongs to the short-chain dehydrogenases/reductases (SDR) family.</text>
</comment>
<dbReference type="PANTHER" id="PTHR42760:SF133">
    <property type="entry name" value="3-OXOACYL-[ACYL-CARRIER-PROTEIN] REDUCTASE"/>
    <property type="match status" value="1"/>
</dbReference>
<keyword evidence="5" id="KW-1185">Reference proteome</keyword>
<dbReference type="GO" id="GO:0006633">
    <property type="term" value="P:fatty acid biosynthetic process"/>
    <property type="evidence" value="ECO:0007669"/>
    <property type="project" value="TreeGrafter"/>
</dbReference>
<dbReference type="InterPro" id="IPR020904">
    <property type="entry name" value="Sc_DH/Rdtase_CS"/>
</dbReference>
<reference evidence="4 5" key="1">
    <citation type="submission" date="2020-08" db="EMBL/GenBank/DDBJ databases">
        <title>Genomic Encyclopedia of Type Strains, Phase IV (KMG-IV): sequencing the most valuable type-strain genomes for metagenomic binning, comparative biology and taxonomic classification.</title>
        <authorList>
            <person name="Goeker M."/>
        </authorList>
    </citation>
    <scope>NUCLEOTIDE SEQUENCE [LARGE SCALE GENOMIC DNA]</scope>
    <source>
        <strain evidence="4 5">DSM 22368</strain>
    </source>
</reference>
<dbReference type="InterPro" id="IPR057326">
    <property type="entry name" value="KR_dom"/>
</dbReference>
<dbReference type="InterPro" id="IPR036291">
    <property type="entry name" value="NAD(P)-bd_dom_sf"/>
</dbReference>
<accession>A0A7X0JVT2</accession>
<dbReference type="SUPFAM" id="SSF51735">
    <property type="entry name" value="NAD(P)-binding Rossmann-fold domains"/>
    <property type="match status" value="1"/>
</dbReference>
<comment type="caution">
    <text evidence="4">The sequence shown here is derived from an EMBL/GenBank/DDBJ whole genome shotgun (WGS) entry which is preliminary data.</text>
</comment>
<evidence type="ECO:0000256" key="2">
    <source>
        <dbReference type="ARBA" id="ARBA00023002"/>
    </source>
</evidence>
<dbReference type="PRINTS" id="PR00081">
    <property type="entry name" value="GDHRDH"/>
</dbReference>
<dbReference type="Pfam" id="PF13561">
    <property type="entry name" value="adh_short_C2"/>
    <property type="match status" value="1"/>
</dbReference>
<organism evidence="4 5">
    <name type="scientific">Pseudoteredinibacter isoporae</name>
    <dbReference type="NCBI Taxonomy" id="570281"/>
    <lineage>
        <taxon>Bacteria</taxon>
        <taxon>Pseudomonadati</taxon>
        <taxon>Pseudomonadota</taxon>
        <taxon>Gammaproteobacteria</taxon>
        <taxon>Cellvibrionales</taxon>
        <taxon>Cellvibrionaceae</taxon>
        <taxon>Pseudoteredinibacter</taxon>
    </lineage>
</organism>
<evidence type="ECO:0000313" key="4">
    <source>
        <dbReference type="EMBL" id="MBB6522638.1"/>
    </source>
</evidence>
<dbReference type="CDD" id="cd05233">
    <property type="entry name" value="SDR_c"/>
    <property type="match status" value="1"/>
</dbReference>
<dbReference type="PROSITE" id="PS00061">
    <property type="entry name" value="ADH_SHORT"/>
    <property type="match status" value="1"/>
</dbReference>
<dbReference type="AlphaFoldDB" id="A0A7X0JVT2"/>
<dbReference type="PRINTS" id="PR00080">
    <property type="entry name" value="SDRFAMILY"/>
</dbReference>
<dbReference type="RefSeq" id="WP_166845498.1">
    <property type="nucleotide sequence ID" value="NZ_JAAONY010000002.1"/>
</dbReference>
<evidence type="ECO:0000256" key="1">
    <source>
        <dbReference type="ARBA" id="ARBA00006484"/>
    </source>
</evidence>
<name>A0A7X0JVT2_9GAMM</name>
<dbReference type="GO" id="GO:0048038">
    <property type="term" value="F:quinone binding"/>
    <property type="evidence" value="ECO:0007669"/>
    <property type="project" value="TreeGrafter"/>
</dbReference>
<dbReference type="EMBL" id="JACHHT010000002">
    <property type="protein sequence ID" value="MBB6522638.1"/>
    <property type="molecule type" value="Genomic_DNA"/>
</dbReference>
<feature type="domain" description="Ketoreductase" evidence="3">
    <location>
        <begin position="11"/>
        <end position="192"/>
    </location>
</feature>
<dbReference type="NCBIfam" id="NF005559">
    <property type="entry name" value="PRK07231.1"/>
    <property type="match status" value="1"/>
</dbReference>
<dbReference type="SMART" id="SM00822">
    <property type="entry name" value="PKS_KR"/>
    <property type="match status" value="1"/>
</dbReference>
<dbReference type="Proteomes" id="UP000528457">
    <property type="component" value="Unassembled WGS sequence"/>
</dbReference>
<evidence type="ECO:0000259" key="3">
    <source>
        <dbReference type="SMART" id="SM00822"/>
    </source>
</evidence>
<gene>
    <name evidence="4" type="ORF">HNR48_002923</name>
</gene>
<dbReference type="InParanoid" id="A0A7X0JVT2"/>
<evidence type="ECO:0000313" key="5">
    <source>
        <dbReference type="Proteomes" id="UP000528457"/>
    </source>
</evidence>
<protein>
    <submittedName>
        <fullName evidence="4">NAD(P)-dependent dehydrogenase (Short-subunit alcohol dehydrogenase family)</fullName>
    </submittedName>
</protein>
<dbReference type="FunFam" id="3.40.50.720:FF:000084">
    <property type="entry name" value="Short-chain dehydrogenase reductase"/>
    <property type="match status" value="1"/>
</dbReference>
<dbReference type="Gene3D" id="3.40.50.720">
    <property type="entry name" value="NAD(P)-binding Rossmann-like Domain"/>
    <property type="match status" value="1"/>
</dbReference>
<dbReference type="GO" id="GO:0016616">
    <property type="term" value="F:oxidoreductase activity, acting on the CH-OH group of donors, NAD or NADP as acceptor"/>
    <property type="evidence" value="ECO:0007669"/>
    <property type="project" value="TreeGrafter"/>
</dbReference>
<keyword evidence="2" id="KW-0560">Oxidoreductase</keyword>
<dbReference type="InterPro" id="IPR002347">
    <property type="entry name" value="SDR_fam"/>
</dbReference>
<sequence>MSLDQFSLAGRTALVTGASSGIGRCIALGLAKAGANIIVAARREDRLQQLVEDIANEGGQALAVAMDVTDKGSIERAYDSAEERFGTVDVIVNNAGVADAKNFLKIEDESLDFIMDTNFKGVWHVAQEGARRMVTASKPGSIINIASVLGITAKYGQSAYCASKGAVVQLSRSMALDLMGNNIRVNAIAPGWFKTEINASYFDSPAGQEYVTRMPARRLGKLEELVGPVILLASDAGSFITGTVLPVDGAIHCAGI</sequence>